<dbReference type="EMBL" id="UZAM01007942">
    <property type="protein sequence ID" value="VDP02325.1"/>
    <property type="molecule type" value="Genomic_DNA"/>
</dbReference>
<dbReference type="Gene3D" id="1.20.1740.10">
    <property type="entry name" value="Amino acid/polyamine transporter I"/>
    <property type="match status" value="1"/>
</dbReference>
<keyword evidence="2 6" id="KW-0812">Transmembrane</keyword>
<reference evidence="9" key="1">
    <citation type="submission" date="2016-06" db="UniProtKB">
        <authorList>
            <consortium name="WormBaseParasite"/>
        </authorList>
    </citation>
    <scope>IDENTIFICATION</scope>
</reference>
<protein>
    <submittedName>
        <fullName evidence="9">Y+L amino acid transporter 2</fullName>
    </submittedName>
</protein>
<dbReference type="AlphaFoldDB" id="A0A183IJI1"/>
<organism evidence="9">
    <name type="scientific">Soboliphyme baturini</name>
    <dbReference type="NCBI Taxonomy" id="241478"/>
    <lineage>
        <taxon>Eukaryota</taxon>
        <taxon>Metazoa</taxon>
        <taxon>Ecdysozoa</taxon>
        <taxon>Nematoda</taxon>
        <taxon>Enoplea</taxon>
        <taxon>Dorylaimia</taxon>
        <taxon>Dioctophymatida</taxon>
        <taxon>Dioctophymatoidea</taxon>
        <taxon>Soboliphymatidae</taxon>
        <taxon>Soboliphyme</taxon>
    </lineage>
</organism>
<feature type="transmembrane region" description="Helical" evidence="6">
    <location>
        <begin position="33"/>
        <end position="53"/>
    </location>
</feature>
<sequence>MASTNGGGASNKHVQAKMMTEDSSDRIRLKPKIGLINGVMIIVGVIVGSGIFVSPTGVIVRAGSIGLSLIIWLLCGLFSLLGALSYAELGTSILKSGGDYAYIKDAFGDLPAFMFLWTALIITIPASNAVTALTFANYVLRPIYGYCNIGEAELRLVAAAILCKCFLNDHVHLWLFI</sequence>
<dbReference type="FunFam" id="1.20.1740.10:FF:000092">
    <property type="entry name" value="Putative L-type amino acid transporter 1-like protein MLAS"/>
    <property type="match status" value="1"/>
</dbReference>
<feature type="region of interest" description="Disordered" evidence="5">
    <location>
        <begin position="1"/>
        <end position="21"/>
    </location>
</feature>
<dbReference type="GO" id="GO:0015179">
    <property type="term" value="F:L-amino acid transmembrane transporter activity"/>
    <property type="evidence" value="ECO:0007669"/>
    <property type="project" value="TreeGrafter"/>
</dbReference>
<evidence type="ECO:0000256" key="2">
    <source>
        <dbReference type="ARBA" id="ARBA00022692"/>
    </source>
</evidence>
<dbReference type="PANTHER" id="PTHR11785">
    <property type="entry name" value="AMINO ACID TRANSPORTER"/>
    <property type="match status" value="1"/>
</dbReference>
<dbReference type="GO" id="GO:0016020">
    <property type="term" value="C:membrane"/>
    <property type="evidence" value="ECO:0007669"/>
    <property type="project" value="UniProtKB-SubCell"/>
</dbReference>
<dbReference type="Pfam" id="PF13520">
    <property type="entry name" value="AA_permease_2"/>
    <property type="match status" value="1"/>
</dbReference>
<dbReference type="WBParaSite" id="SBAD_0000394701-mRNA-1">
    <property type="protein sequence ID" value="SBAD_0000394701-mRNA-1"/>
    <property type="gene ID" value="SBAD_0000394701"/>
</dbReference>
<dbReference type="OrthoDB" id="3257095at2759"/>
<evidence type="ECO:0000256" key="3">
    <source>
        <dbReference type="ARBA" id="ARBA00022989"/>
    </source>
</evidence>
<evidence type="ECO:0000256" key="1">
    <source>
        <dbReference type="ARBA" id="ARBA00004141"/>
    </source>
</evidence>
<dbReference type="Proteomes" id="UP000270296">
    <property type="component" value="Unassembled WGS sequence"/>
</dbReference>
<evidence type="ECO:0000313" key="9">
    <source>
        <dbReference type="WBParaSite" id="SBAD_0000394701-mRNA-1"/>
    </source>
</evidence>
<evidence type="ECO:0000256" key="6">
    <source>
        <dbReference type="SAM" id="Phobius"/>
    </source>
</evidence>
<proteinExistence type="predicted"/>
<dbReference type="InterPro" id="IPR002293">
    <property type="entry name" value="AA/rel_permease1"/>
</dbReference>
<evidence type="ECO:0000313" key="7">
    <source>
        <dbReference type="EMBL" id="VDP02325.1"/>
    </source>
</evidence>
<feature type="transmembrane region" description="Helical" evidence="6">
    <location>
        <begin position="114"/>
        <end position="140"/>
    </location>
</feature>
<accession>A0A183IJI1</accession>
<evidence type="ECO:0000313" key="8">
    <source>
        <dbReference type="Proteomes" id="UP000270296"/>
    </source>
</evidence>
<keyword evidence="8" id="KW-1185">Reference proteome</keyword>
<dbReference type="InterPro" id="IPR050598">
    <property type="entry name" value="AminoAcid_Transporter"/>
</dbReference>
<keyword evidence="4 6" id="KW-0472">Membrane</keyword>
<feature type="transmembrane region" description="Helical" evidence="6">
    <location>
        <begin position="65"/>
        <end position="87"/>
    </location>
</feature>
<reference evidence="7 8" key="2">
    <citation type="submission" date="2018-11" db="EMBL/GenBank/DDBJ databases">
        <authorList>
            <consortium name="Pathogen Informatics"/>
        </authorList>
    </citation>
    <scope>NUCLEOTIDE SEQUENCE [LARGE SCALE GENOMIC DNA]</scope>
</reference>
<name>A0A183IJI1_9BILA</name>
<gene>
    <name evidence="7" type="ORF">SBAD_LOCUS3777</name>
</gene>
<comment type="subcellular location">
    <subcellularLocation>
        <location evidence="1">Membrane</location>
        <topology evidence="1">Multi-pass membrane protein</topology>
    </subcellularLocation>
</comment>
<evidence type="ECO:0000256" key="4">
    <source>
        <dbReference type="ARBA" id="ARBA00023136"/>
    </source>
</evidence>
<evidence type="ECO:0000256" key="5">
    <source>
        <dbReference type="SAM" id="MobiDB-lite"/>
    </source>
</evidence>
<keyword evidence="3 6" id="KW-1133">Transmembrane helix</keyword>
<dbReference type="PANTHER" id="PTHR11785:SF528">
    <property type="entry name" value="AMINO ACID TRANSPORTER PROTEIN JHI-21"/>
    <property type="match status" value="1"/>
</dbReference>